<comment type="caution">
    <text evidence="10">The sequence shown here is derived from an EMBL/GenBank/DDBJ whole genome shotgun (WGS) entry which is preliminary data.</text>
</comment>
<evidence type="ECO:0000313" key="11">
    <source>
        <dbReference type="Proteomes" id="UP000625711"/>
    </source>
</evidence>
<dbReference type="AlphaFoldDB" id="A0A834I429"/>
<evidence type="ECO:0000256" key="8">
    <source>
        <dbReference type="ARBA" id="ARBA00023224"/>
    </source>
</evidence>
<evidence type="ECO:0000256" key="4">
    <source>
        <dbReference type="ARBA" id="ARBA00022725"/>
    </source>
</evidence>
<dbReference type="GO" id="GO:0007165">
    <property type="term" value="P:signal transduction"/>
    <property type="evidence" value="ECO:0007669"/>
    <property type="project" value="UniProtKB-KW"/>
</dbReference>
<dbReference type="Pfam" id="PF02949">
    <property type="entry name" value="7tm_6"/>
    <property type="match status" value="1"/>
</dbReference>
<evidence type="ECO:0000256" key="6">
    <source>
        <dbReference type="ARBA" id="ARBA00023136"/>
    </source>
</evidence>
<dbReference type="GO" id="GO:0016020">
    <property type="term" value="C:membrane"/>
    <property type="evidence" value="ECO:0007669"/>
    <property type="project" value="UniProtKB-SubCell"/>
</dbReference>
<evidence type="ECO:0000256" key="3">
    <source>
        <dbReference type="ARBA" id="ARBA00022692"/>
    </source>
</evidence>
<sequence>MDETVAENDQFIQIVKPFMITSGIWKLHLNIRKFYQEHYHFYAICFQGIFVVFLSLLLLKLIQLYLIEASSDALYSNLAILLSSLAIGVKFMIYQKNNVPQMFGRIQEEELEVLQSDDDDVKTFYLNQVKLCRIINMGIMIYVFFAMGSMFFISLFTYLQEDKIVSKTDKQQLEESFMYPFWLPFKEKSHIMIVICLNILFATVAIFIYCTSQMMFATLMLYATTQLRILQIRVSKLHFDNSDDVDEQNATNVYAALRSLATRHSLLIK</sequence>
<comment type="subcellular location">
    <subcellularLocation>
        <location evidence="1">Membrane</location>
        <topology evidence="1">Multi-pass membrane protein</topology>
    </subcellularLocation>
</comment>
<protein>
    <recommendedName>
        <fullName evidence="12">Odorant receptor</fullName>
    </recommendedName>
</protein>
<dbReference type="OrthoDB" id="8117390at2759"/>
<proteinExistence type="predicted"/>
<feature type="transmembrane region" description="Helical" evidence="9">
    <location>
        <begin position="190"/>
        <end position="210"/>
    </location>
</feature>
<evidence type="ECO:0000256" key="1">
    <source>
        <dbReference type="ARBA" id="ARBA00004141"/>
    </source>
</evidence>
<name>A0A834I429_RHYFE</name>
<feature type="transmembrane region" description="Helical" evidence="9">
    <location>
        <begin position="73"/>
        <end position="93"/>
    </location>
</feature>
<dbReference type="GO" id="GO:0005549">
    <property type="term" value="F:odorant binding"/>
    <property type="evidence" value="ECO:0007669"/>
    <property type="project" value="InterPro"/>
</dbReference>
<feature type="transmembrane region" description="Helical" evidence="9">
    <location>
        <begin position="41"/>
        <end position="67"/>
    </location>
</feature>
<evidence type="ECO:0000313" key="10">
    <source>
        <dbReference type="EMBL" id="KAF7272196.1"/>
    </source>
</evidence>
<evidence type="ECO:0008006" key="12">
    <source>
        <dbReference type="Google" id="ProtNLM"/>
    </source>
</evidence>
<evidence type="ECO:0000256" key="7">
    <source>
        <dbReference type="ARBA" id="ARBA00023170"/>
    </source>
</evidence>
<accession>A0A834I429</accession>
<dbReference type="InterPro" id="IPR004117">
    <property type="entry name" value="7tm6_olfct_rcpt"/>
</dbReference>
<keyword evidence="5 9" id="KW-1133">Transmembrane helix</keyword>
<reference evidence="10" key="1">
    <citation type="submission" date="2020-08" db="EMBL/GenBank/DDBJ databases">
        <title>Genome sequencing and assembly of the red palm weevil Rhynchophorus ferrugineus.</title>
        <authorList>
            <person name="Dias G.B."/>
            <person name="Bergman C.M."/>
            <person name="Manee M."/>
        </authorList>
    </citation>
    <scope>NUCLEOTIDE SEQUENCE</scope>
    <source>
        <strain evidence="10">AA-2017</strain>
        <tissue evidence="10">Whole larva</tissue>
    </source>
</reference>
<keyword evidence="11" id="KW-1185">Reference proteome</keyword>
<keyword evidence="7" id="KW-0675">Receptor</keyword>
<evidence type="ECO:0000256" key="2">
    <source>
        <dbReference type="ARBA" id="ARBA00022606"/>
    </source>
</evidence>
<organism evidence="10 11">
    <name type="scientific">Rhynchophorus ferrugineus</name>
    <name type="common">Red palm weevil</name>
    <name type="synonym">Curculio ferrugineus</name>
    <dbReference type="NCBI Taxonomy" id="354439"/>
    <lineage>
        <taxon>Eukaryota</taxon>
        <taxon>Metazoa</taxon>
        <taxon>Ecdysozoa</taxon>
        <taxon>Arthropoda</taxon>
        <taxon>Hexapoda</taxon>
        <taxon>Insecta</taxon>
        <taxon>Pterygota</taxon>
        <taxon>Neoptera</taxon>
        <taxon>Endopterygota</taxon>
        <taxon>Coleoptera</taxon>
        <taxon>Polyphaga</taxon>
        <taxon>Cucujiformia</taxon>
        <taxon>Curculionidae</taxon>
        <taxon>Dryophthorinae</taxon>
        <taxon>Rhynchophorus</taxon>
    </lineage>
</organism>
<keyword evidence="8" id="KW-0807">Transducer</keyword>
<dbReference type="Proteomes" id="UP000625711">
    <property type="component" value="Unassembled WGS sequence"/>
</dbReference>
<dbReference type="EMBL" id="JAACXV010013817">
    <property type="protein sequence ID" value="KAF7272196.1"/>
    <property type="molecule type" value="Genomic_DNA"/>
</dbReference>
<keyword evidence="4" id="KW-0552">Olfaction</keyword>
<feature type="transmembrane region" description="Helical" evidence="9">
    <location>
        <begin position="139"/>
        <end position="159"/>
    </location>
</feature>
<gene>
    <name evidence="10" type="ORF">GWI33_015002</name>
</gene>
<keyword evidence="6 9" id="KW-0472">Membrane</keyword>
<dbReference type="GO" id="GO:0004984">
    <property type="term" value="F:olfactory receptor activity"/>
    <property type="evidence" value="ECO:0007669"/>
    <property type="project" value="InterPro"/>
</dbReference>
<keyword evidence="2" id="KW-0716">Sensory transduction</keyword>
<evidence type="ECO:0000256" key="5">
    <source>
        <dbReference type="ARBA" id="ARBA00022989"/>
    </source>
</evidence>
<evidence type="ECO:0000256" key="9">
    <source>
        <dbReference type="SAM" id="Phobius"/>
    </source>
</evidence>
<keyword evidence="3 9" id="KW-0812">Transmembrane</keyword>